<feature type="transmembrane region" description="Helical" evidence="12">
    <location>
        <begin position="45"/>
        <end position="63"/>
    </location>
</feature>
<feature type="transmembrane region" description="Helical" evidence="12">
    <location>
        <begin position="150"/>
        <end position="174"/>
    </location>
</feature>
<dbReference type="PRINTS" id="PR00161">
    <property type="entry name" value="NIHGNASECYTB"/>
</dbReference>
<comment type="subcellular location">
    <subcellularLocation>
        <location evidence="1">Cell membrane</location>
        <topology evidence="1">Multi-pass membrane protein</topology>
    </subcellularLocation>
</comment>
<keyword evidence="8" id="KW-0249">Electron transport</keyword>
<keyword evidence="7" id="KW-0479">Metal-binding</keyword>
<dbReference type="Pfam" id="PF01292">
    <property type="entry name" value="Ni_hydr_CYTB"/>
    <property type="match status" value="1"/>
</dbReference>
<name>A0ABY7MH86_9BRAD</name>
<dbReference type="PANTHER" id="PTHR30485">
    <property type="entry name" value="NI/FE-HYDROGENASE 1 B-TYPE CYTOCHROME SUBUNIT"/>
    <property type="match status" value="1"/>
</dbReference>
<sequence length="247" mass="28134">MMNAAECRAKSEPDIAAVAADAVGGHAIGRPTVYVYEAPVRICHWVNAFSIVALMMTGYLIGMPLPSVEGEASANFDMDYIRFAHFAAGQVLAVFFLTRVFWAFVGNHHSRQIFYLPVHRKQFWGEMLDEIRWYAFLEHKPKMYVGHNPLARTGMFTGFTLFVAYMIITGFALYSEGTGIDSWQHKLFGWVFAIWPNSQDVHTWHHLGMWALVTFVIVHVYAAVREDIMSRQGIISSMVSGERQFRD</sequence>
<keyword evidence="5" id="KW-0349">Heme</keyword>
<evidence type="ECO:0000256" key="12">
    <source>
        <dbReference type="SAM" id="Phobius"/>
    </source>
</evidence>
<dbReference type="Proteomes" id="UP001179614">
    <property type="component" value="Chromosome"/>
</dbReference>
<keyword evidence="10" id="KW-0408">Iron</keyword>
<evidence type="ECO:0000256" key="9">
    <source>
        <dbReference type="ARBA" id="ARBA00022989"/>
    </source>
</evidence>
<evidence type="ECO:0000259" key="13">
    <source>
        <dbReference type="Pfam" id="PF01292"/>
    </source>
</evidence>
<keyword evidence="9 12" id="KW-1133">Transmembrane helix</keyword>
<evidence type="ECO:0000256" key="10">
    <source>
        <dbReference type="ARBA" id="ARBA00023004"/>
    </source>
</evidence>
<evidence type="ECO:0000256" key="4">
    <source>
        <dbReference type="ARBA" id="ARBA00022475"/>
    </source>
</evidence>
<dbReference type="PROSITE" id="PS00882">
    <property type="entry name" value="NI_HGENASE_CYTB_1"/>
    <property type="match status" value="1"/>
</dbReference>
<keyword evidence="11 12" id="KW-0472">Membrane</keyword>
<evidence type="ECO:0000256" key="11">
    <source>
        <dbReference type="ARBA" id="ARBA00023136"/>
    </source>
</evidence>
<accession>A0ABY7MH86</accession>
<dbReference type="Gene3D" id="1.20.950.20">
    <property type="entry name" value="Transmembrane di-heme cytochromes, Chain C"/>
    <property type="match status" value="1"/>
</dbReference>
<dbReference type="PANTHER" id="PTHR30485:SF0">
    <property type="entry name" value="NI_FE-HYDROGENASE 1 B-TYPE CYTOCHROME SUBUNIT-RELATED"/>
    <property type="match status" value="1"/>
</dbReference>
<evidence type="ECO:0000313" key="15">
    <source>
        <dbReference type="Proteomes" id="UP001179614"/>
    </source>
</evidence>
<protein>
    <submittedName>
        <fullName evidence="14">Ni/Fe-hydrogenase, b-type cytochrome subunit</fullName>
    </submittedName>
</protein>
<dbReference type="InterPro" id="IPR011577">
    <property type="entry name" value="Cyt_b561_bac/Ni-Hgenase"/>
</dbReference>
<evidence type="ECO:0000256" key="3">
    <source>
        <dbReference type="ARBA" id="ARBA00022448"/>
    </source>
</evidence>
<dbReference type="InterPro" id="IPR051542">
    <property type="entry name" value="Hydrogenase_cytochrome"/>
</dbReference>
<feature type="transmembrane region" description="Helical" evidence="12">
    <location>
        <begin position="83"/>
        <end position="105"/>
    </location>
</feature>
<organism evidence="14 15">
    <name type="scientific">Bradyrhizobium xenonodulans</name>
    <dbReference type="NCBI Taxonomy" id="2736875"/>
    <lineage>
        <taxon>Bacteria</taxon>
        <taxon>Pseudomonadati</taxon>
        <taxon>Pseudomonadota</taxon>
        <taxon>Alphaproteobacteria</taxon>
        <taxon>Hyphomicrobiales</taxon>
        <taxon>Nitrobacteraceae</taxon>
        <taxon>Bradyrhizobium</taxon>
    </lineage>
</organism>
<keyword evidence="6 12" id="KW-0812">Transmembrane</keyword>
<evidence type="ECO:0000256" key="1">
    <source>
        <dbReference type="ARBA" id="ARBA00004651"/>
    </source>
</evidence>
<keyword evidence="4" id="KW-1003">Cell membrane</keyword>
<evidence type="ECO:0000256" key="7">
    <source>
        <dbReference type="ARBA" id="ARBA00022723"/>
    </source>
</evidence>
<feature type="transmembrane region" description="Helical" evidence="12">
    <location>
        <begin position="207"/>
        <end position="224"/>
    </location>
</feature>
<keyword evidence="15" id="KW-1185">Reference proteome</keyword>
<evidence type="ECO:0000256" key="5">
    <source>
        <dbReference type="ARBA" id="ARBA00022617"/>
    </source>
</evidence>
<evidence type="ECO:0000256" key="8">
    <source>
        <dbReference type="ARBA" id="ARBA00022982"/>
    </source>
</evidence>
<dbReference type="EMBL" id="CP089391">
    <property type="protein sequence ID" value="WBL77728.1"/>
    <property type="molecule type" value="Genomic_DNA"/>
</dbReference>
<dbReference type="SUPFAM" id="SSF81342">
    <property type="entry name" value="Transmembrane di-heme cytochromes"/>
    <property type="match status" value="1"/>
</dbReference>
<proteinExistence type="inferred from homology"/>
<evidence type="ECO:0000256" key="2">
    <source>
        <dbReference type="ARBA" id="ARBA00008622"/>
    </source>
</evidence>
<comment type="similarity">
    <text evidence="2">Belongs to the HupC/HyaC/HydC family.</text>
</comment>
<dbReference type="InterPro" id="IPR016174">
    <property type="entry name" value="Di-haem_cyt_TM"/>
</dbReference>
<dbReference type="InterPro" id="IPR000516">
    <property type="entry name" value="Ni-dep_Hydgase_cyt-B"/>
</dbReference>
<feature type="domain" description="Cytochrome b561 bacterial/Ni-hydrogenase" evidence="13">
    <location>
        <begin position="35"/>
        <end position="241"/>
    </location>
</feature>
<gene>
    <name evidence="14" type="primary">cybH</name>
    <name evidence="14" type="ORF">I3J27_32700</name>
</gene>
<evidence type="ECO:0000256" key="6">
    <source>
        <dbReference type="ARBA" id="ARBA00022692"/>
    </source>
</evidence>
<keyword evidence="3" id="KW-0813">Transport</keyword>
<dbReference type="NCBIfam" id="TIGR02125">
    <property type="entry name" value="CytB-hydogenase"/>
    <property type="match status" value="1"/>
</dbReference>
<dbReference type="PROSITE" id="PS00883">
    <property type="entry name" value="NI_HGENASE_CYTB_2"/>
    <property type="match status" value="1"/>
</dbReference>
<reference evidence="14" key="1">
    <citation type="submission" date="2021-12" db="EMBL/GenBank/DDBJ databases">
        <title>Bradyrhizobium xenonodulans sp. nov.</title>
        <authorList>
            <person name="Claassens R."/>
            <person name="Venter S.N."/>
            <person name="Beukes C.W."/>
            <person name="Stepkowski T."/>
            <person name="Steenkamp E.T."/>
        </authorList>
    </citation>
    <scope>NUCLEOTIDE SEQUENCE</scope>
    <source>
        <strain evidence="14">14AB</strain>
    </source>
</reference>
<evidence type="ECO:0000313" key="14">
    <source>
        <dbReference type="EMBL" id="WBL77728.1"/>
    </source>
</evidence>